<organism evidence="1 2">
    <name type="scientific">Hebeloma cylindrosporum</name>
    <dbReference type="NCBI Taxonomy" id="76867"/>
    <lineage>
        <taxon>Eukaryota</taxon>
        <taxon>Fungi</taxon>
        <taxon>Dikarya</taxon>
        <taxon>Basidiomycota</taxon>
        <taxon>Agaricomycotina</taxon>
        <taxon>Agaricomycetes</taxon>
        <taxon>Agaricomycetidae</taxon>
        <taxon>Agaricales</taxon>
        <taxon>Agaricineae</taxon>
        <taxon>Hymenogastraceae</taxon>
        <taxon>Hebeloma</taxon>
    </lineage>
</organism>
<reference evidence="1 2" key="1">
    <citation type="submission" date="2014-04" db="EMBL/GenBank/DDBJ databases">
        <authorList>
            <consortium name="DOE Joint Genome Institute"/>
            <person name="Kuo A."/>
            <person name="Gay G."/>
            <person name="Dore J."/>
            <person name="Kohler A."/>
            <person name="Nagy L.G."/>
            <person name="Floudas D."/>
            <person name="Copeland A."/>
            <person name="Barry K.W."/>
            <person name="Cichocki N."/>
            <person name="Veneault-Fourrey C."/>
            <person name="LaButti K."/>
            <person name="Lindquist E.A."/>
            <person name="Lipzen A."/>
            <person name="Lundell T."/>
            <person name="Morin E."/>
            <person name="Murat C."/>
            <person name="Sun H."/>
            <person name="Tunlid A."/>
            <person name="Henrissat B."/>
            <person name="Grigoriev I.V."/>
            <person name="Hibbett D.S."/>
            <person name="Martin F."/>
            <person name="Nordberg H.P."/>
            <person name="Cantor M.N."/>
            <person name="Hua S.X."/>
        </authorList>
    </citation>
    <scope>NUCLEOTIDE SEQUENCE [LARGE SCALE GENOMIC DNA]</scope>
    <source>
        <strain evidence="2">h7</strain>
    </source>
</reference>
<dbReference type="Proteomes" id="UP000053424">
    <property type="component" value="Unassembled WGS sequence"/>
</dbReference>
<dbReference type="EMBL" id="KN831774">
    <property type="protein sequence ID" value="KIM44004.1"/>
    <property type="molecule type" value="Genomic_DNA"/>
</dbReference>
<evidence type="ECO:0000313" key="1">
    <source>
        <dbReference type="EMBL" id="KIM44004.1"/>
    </source>
</evidence>
<sequence>MIHSFAALKPAGTAVEAIKRGERGTDLWLWDRLTIRISRMAFSGSQDPSRLEINTKVEHYDNIMKLMFPKQWAELDNMPNCDKAAIEIREQLHKDLGAEGPAIAVDGELESAMKCFANHPAALYNAIKEAQKYREQEKLGVHVPEAQTQRVWDNLLHAYTSSHGKAQSSFPVEPLPLSYHHEKTLRFPINDRVKNPLRYPPKEQAQLQHGFALKQVCELERLNISLDSPVHSILAKAFHDATALSAFFSSNSPRAPTPRDDEPSTGRADSVLVIVVPPANPHPAAKPRELALSGNILQLYDTKAFHLERIPSPVVSSTMHELCLMCPEVIEHLGNRTGTCPQVHPVAGYHNASLCVPFFCVENKKDDKTVLQAFNQCRIYCISCVKFLAALGIVGFPVYGLVTTGLQGTIMVAWNSQELTGKKGVVDAKDKCDFTILMDSYLVSFDLTIPLEAYRFMLAVHRIYLYGLELQDEIKKQNLEDILTRPGFADWAMPPKARTPKLQGN</sequence>
<evidence type="ECO:0000313" key="2">
    <source>
        <dbReference type="Proteomes" id="UP000053424"/>
    </source>
</evidence>
<proteinExistence type="predicted"/>
<accession>A0A0C3CIM5</accession>
<dbReference type="HOGENOM" id="CLU_539734_0_0_1"/>
<gene>
    <name evidence="1" type="ORF">M413DRAFT_373035</name>
</gene>
<protein>
    <submittedName>
        <fullName evidence="1">Uncharacterized protein</fullName>
    </submittedName>
</protein>
<name>A0A0C3CIM5_HEBCY</name>
<reference evidence="2" key="2">
    <citation type="submission" date="2015-01" db="EMBL/GenBank/DDBJ databases">
        <title>Evolutionary Origins and Diversification of the Mycorrhizal Mutualists.</title>
        <authorList>
            <consortium name="DOE Joint Genome Institute"/>
            <consortium name="Mycorrhizal Genomics Consortium"/>
            <person name="Kohler A."/>
            <person name="Kuo A."/>
            <person name="Nagy L.G."/>
            <person name="Floudas D."/>
            <person name="Copeland A."/>
            <person name="Barry K.W."/>
            <person name="Cichocki N."/>
            <person name="Veneault-Fourrey C."/>
            <person name="LaButti K."/>
            <person name="Lindquist E.A."/>
            <person name="Lipzen A."/>
            <person name="Lundell T."/>
            <person name="Morin E."/>
            <person name="Murat C."/>
            <person name="Riley R."/>
            <person name="Ohm R."/>
            <person name="Sun H."/>
            <person name="Tunlid A."/>
            <person name="Henrissat B."/>
            <person name="Grigoriev I.V."/>
            <person name="Hibbett D.S."/>
            <person name="Martin F."/>
        </authorList>
    </citation>
    <scope>NUCLEOTIDE SEQUENCE [LARGE SCALE GENOMIC DNA]</scope>
    <source>
        <strain evidence="2">h7</strain>
    </source>
</reference>
<dbReference type="AlphaFoldDB" id="A0A0C3CIM5"/>
<dbReference type="OrthoDB" id="2961287at2759"/>
<keyword evidence="2" id="KW-1185">Reference proteome</keyword>